<comment type="caution">
    <text evidence="7">The sequence shown here is derived from an EMBL/GenBank/DDBJ whole genome shotgun (WGS) entry which is preliminary data.</text>
</comment>
<dbReference type="InterPro" id="IPR051598">
    <property type="entry name" value="TSUP/Inactive_protease-like"/>
</dbReference>
<evidence type="ECO:0000256" key="6">
    <source>
        <dbReference type="RuleBase" id="RU363041"/>
    </source>
</evidence>
<keyword evidence="5 6" id="KW-0472">Membrane</keyword>
<proteinExistence type="inferred from homology"/>
<comment type="subcellular location">
    <subcellularLocation>
        <location evidence="6">Cell membrane</location>
        <topology evidence="6">Multi-pass membrane protein</topology>
    </subcellularLocation>
    <subcellularLocation>
        <location evidence="1">Membrane</location>
        <topology evidence="1">Multi-pass membrane protein</topology>
    </subcellularLocation>
</comment>
<dbReference type="AlphaFoldDB" id="A1HPJ8"/>
<reference evidence="7 8" key="2">
    <citation type="submission" date="2007-01" db="EMBL/GenBank/DDBJ databases">
        <title>Sequencing of the draft genome and assembly of Thermosinus carboxydivorans Nor1.</title>
        <authorList>
            <consortium name="US DOE Joint Genome Institute (JGI-PGF)"/>
            <person name="Copeland A."/>
            <person name="Lucas S."/>
            <person name="Lapidus A."/>
            <person name="Barry K."/>
            <person name="Glavina del Rio T."/>
            <person name="Dalin E."/>
            <person name="Tice H."/>
            <person name="Bruce D."/>
            <person name="Pitluck S."/>
            <person name="Richardson P."/>
        </authorList>
    </citation>
    <scope>NUCLEOTIDE SEQUENCE [LARGE SCALE GENOMIC DNA]</scope>
    <source>
        <strain evidence="7 8">Nor1</strain>
    </source>
</reference>
<feature type="transmembrane region" description="Helical" evidence="6">
    <location>
        <begin position="14"/>
        <end position="40"/>
    </location>
</feature>
<dbReference type="eggNOG" id="COG0730">
    <property type="taxonomic scope" value="Bacteria"/>
</dbReference>
<dbReference type="OrthoDB" id="9779078at2"/>
<gene>
    <name evidence="7" type="ORF">TcarDRAFT_1849</name>
</gene>
<dbReference type="EMBL" id="AAWL01000005">
    <property type="protein sequence ID" value="EAX47971.1"/>
    <property type="molecule type" value="Genomic_DNA"/>
</dbReference>
<dbReference type="GO" id="GO:0005886">
    <property type="term" value="C:plasma membrane"/>
    <property type="evidence" value="ECO:0007669"/>
    <property type="project" value="UniProtKB-SubCell"/>
</dbReference>
<keyword evidence="3 6" id="KW-0812">Transmembrane</keyword>
<evidence type="ECO:0000256" key="5">
    <source>
        <dbReference type="ARBA" id="ARBA00023136"/>
    </source>
</evidence>
<keyword evidence="4 6" id="KW-1133">Transmembrane helix</keyword>
<dbReference type="PANTHER" id="PTHR43701">
    <property type="entry name" value="MEMBRANE TRANSPORTER PROTEIN MJ0441-RELATED"/>
    <property type="match status" value="1"/>
</dbReference>
<sequence>MFMLHFATAYVDSWWPGLIILGLLIGVVTGLFGIGGGFLLVPALRIIFNIPYPVAIGSSMLHIMLTATFSAYKHWAQKNIDPKLGIFMAIGSLFGAESGIRLLQVIRAWGTVDIVISLCFLVLMTSVAAFMFYESTRAGIEEPKTVFGEMLKNCKLPPLVSFARSDIVCISAWIPITLSFFVGCLTGLLGIGGGFINFPLMVYLIGVPTRVAVGTGTFQVLVASAYCVARNLQEGFIDFLLVFLMVLGSVVGVNLGVKLCVLINVRNTRKYFACILLLAIVMIVYHLLKDYLLAT</sequence>
<evidence type="ECO:0000256" key="1">
    <source>
        <dbReference type="ARBA" id="ARBA00004141"/>
    </source>
</evidence>
<feature type="transmembrane region" description="Helical" evidence="6">
    <location>
        <begin position="84"/>
        <end position="103"/>
    </location>
</feature>
<evidence type="ECO:0000313" key="8">
    <source>
        <dbReference type="Proteomes" id="UP000005139"/>
    </source>
</evidence>
<feature type="transmembrane region" description="Helical" evidence="6">
    <location>
        <begin position="239"/>
        <end position="259"/>
    </location>
</feature>
<name>A1HPJ8_9FIRM</name>
<feature type="transmembrane region" description="Helical" evidence="6">
    <location>
        <begin position="52"/>
        <end position="72"/>
    </location>
</feature>
<accession>A1HPJ8</accession>
<dbReference type="InterPro" id="IPR002781">
    <property type="entry name" value="TM_pro_TauE-like"/>
</dbReference>
<evidence type="ECO:0000256" key="3">
    <source>
        <dbReference type="ARBA" id="ARBA00022692"/>
    </source>
</evidence>
<reference evidence="7 8" key="1">
    <citation type="submission" date="2007-01" db="EMBL/GenBank/DDBJ databases">
        <title>Annotation of the draft genome assembly of Thermosinus carboxydivorans Nor1.</title>
        <authorList>
            <consortium name="US DOE Joint Genome Institute (JGI-ORNL)"/>
            <person name="Larimer F."/>
            <person name="Land M."/>
            <person name="Hauser L."/>
        </authorList>
    </citation>
    <scope>NUCLEOTIDE SEQUENCE [LARGE SCALE GENOMIC DNA]</scope>
    <source>
        <strain evidence="7 8">Nor1</strain>
    </source>
</reference>
<evidence type="ECO:0000256" key="2">
    <source>
        <dbReference type="ARBA" id="ARBA00009142"/>
    </source>
</evidence>
<evidence type="ECO:0000256" key="4">
    <source>
        <dbReference type="ARBA" id="ARBA00022989"/>
    </source>
</evidence>
<dbReference type="Pfam" id="PF01925">
    <property type="entry name" value="TauE"/>
    <property type="match status" value="1"/>
</dbReference>
<feature type="transmembrane region" description="Helical" evidence="6">
    <location>
        <begin position="115"/>
        <end position="133"/>
    </location>
</feature>
<dbReference type="PANTHER" id="PTHR43701:SF12">
    <property type="entry name" value="MEMBRANE TRANSPORTER PROTEIN YTNM-RELATED"/>
    <property type="match status" value="1"/>
</dbReference>
<evidence type="ECO:0000313" key="7">
    <source>
        <dbReference type="EMBL" id="EAX47971.1"/>
    </source>
</evidence>
<dbReference type="Proteomes" id="UP000005139">
    <property type="component" value="Unassembled WGS sequence"/>
</dbReference>
<keyword evidence="8" id="KW-1185">Reference proteome</keyword>
<protein>
    <recommendedName>
        <fullName evidence="6">Probable membrane transporter protein</fullName>
    </recommendedName>
</protein>
<comment type="similarity">
    <text evidence="2 6">Belongs to the 4-toluene sulfonate uptake permease (TSUP) (TC 2.A.102) family.</text>
</comment>
<keyword evidence="6" id="KW-1003">Cell membrane</keyword>
<feature type="transmembrane region" description="Helical" evidence="6">
    <location>
        <begin position="271"/>
        <end position="288"/>
    </location>
</feature>
<feature type="transmembrane region" description="Helical" evidence="6">
    <location>
        <begin position="180"/>
        <end position="204"/>
    </location>
</feature>
<organism evidence="7 8">
    <name type="scientific">Thermosinus carboxydivorans Nor1</name>
    <dbReference type="NCBI Taxonomy" id="401526"/>
    <lineage>
        <taxon>Bacteria</taxon>
        <taxon>Bacillati</taxon>
        <taxon>Bacillota</taxon>
        <taxon>Negativicutes</taxon>
        <taxon>Selenomonadales</taxon>
        <taxon>Sporomusaceae</taxon>
        <taxon>Thermosinus</taxon>
    </lineage>
</organism>